<organism evidence="1 2">
    <name type="scientific">Nicotiana tabacum</name>
    <name type="common">Common tobacco</name>
    <dbReference type="NCBI Taxonomy" id="4097"/>
    <lineage>
        <taxon>Eukaryota</taxon>
        <taxon>Viridiplantae</taxon>
        <taxon>Streptophyta</taxon>
        <taxon>Embryophyta</taxon>
        <taxon>Tracheophyta</taxon>
        <taxon>Spermatophyta</taxon>
        <taxon>Magnoliopsida</taxon>
        <taxon>eudicotyledons</taxon>
        <taxon>Gunneridae</taxon>
        <taxon>Pentapetalae</taxon>
        <taxon>asterids</taxon>
        <taxon>lamiids</taxon>
        <taxon>Solanales</taxon>
        <taxon>Solanaceae</taxon>
        <taxon>Nicotianoideae</taxon>
        <taxon>Nicotianeae</taxon>
        <taxon>Nicotiana</taxon>
    </lineage>
</organism>
<proteinExistence type="predicted"/>
<gene>
    <name evidence="2" type="primary">LOC107786335</name>
</gene>
<dbReference type="RefSeq" id="XP_075096565.1">
    <property type="nucleotide sequence ID" value="XM_075240464.1"/>
</dbReference>
<protein>
    <submittedName>
        <fullName evidence="2">Uncharacterized protein LOC107786335</fullName>
    </submittedName>
</protein>
<accession>A0AC58TH86</accession>
<sequence length="870" mass="99630">MTITKMISFVQGNEDRLKEEERLRREKEREFSKRAKSAGNFNHGGSQAGGNRQFFKKSKSRPAPSSASAPVQRSKFNKKNQNFRTADSQPRLVWATESLVTLFATCVVRGTQGCVIWAQMVALDRHDTEARGDVVTGMLTIFTFDVYALIDPGSTLYYVTPYIAKKFGIKPEKLCEPFEVSTPVGESVIARYIYRGCPVKVHRRLAVTNLVELEMLDFDVIMGMDWLESCYAKVGCRIKIVSFEFPGEPVLEWKGDAVAPRGRFISYLKARKMISKGYIYHLVRVKDADAQIPTLQSVPIVNEFPEVFPEDLPGVPPNREIDLGIDLLPGTKLISIPPYRMAPAELKELKVQLKDLLDKGFIRPSVSPWGAPVLSVQKKDGSLRMCIDYRQLNKATIKNKYPLPRIDDLFDQLQGAQCYSKIDLRSGYHQLKHGKFIAYASRQIKAHEKNYLTHILELAAVVFALKIWRHYLYGVHVDIFTDHKSLQYIFKKRELNLRQRRWLELLKDYDVDILYYPGKANVVDDALSRHSMGSLAHVEADKRTMMKEVHRLENLGLKEGIHKHKTMAFKQGGDDGTLIQRQSMRSRRRWAQGADYVRSPQFQIVVLSSQQTFGNPFRRDWAQGYHSSIKMASYKALYGRRCRSPIGWFEVGEAELLGPDLVYQAMEKVNLIQRHLKTAQNRQKSYSDVQCRDLEFQVDDWLFLKVSPMKGVIRFGKKGKISPRYIGPYRILRRIGHVAYELELPQELAAVHPVFHVSMLNKFMGDPSLMVPTEVIGVKDSLSYEEILVAILDRQIRKLRTKEISSVKVLWKNQKVEEATWEAEEDMKSRYPHLFEEQTENVEGTAVGYHSVAELTGDPQHSSTGNGSLQ</sequence>
<reference evidence="1" key="1">
    <citation type="journal article" date="2014" name="Nat. Commun.">
        <title>The tobacco genome sequence and its comparison with those of tomato and potato.</title>
        <authorList>
            <person name="Sierro N."/>
            <person name="Battey J.N."/>
            <person name="Ouadi S."/>
            <person name="Bakaher N."/>
            <person name="Bovet L."/>
            <person name="Willig A."/>
            <person name="Goepfert S."/>
            <person name="Peitsch M.C."/>
            <person name="Ivanov N.V."/>
        </authorList>
    </citation>
    <scope>NUCLEOTIDE SEQUENCE [LARGE SCALE GENOMIC DNA]</scope>
</reference>
<name>A0AC58TH86_TOBAC</name>
<evidence type="ECO:0000313" key="1">
    <source>
        <dbReference type="Proteomes" id="UP000790787"/>
    </source>
</evidence>
<reference evidence="2" key="2">
    <citation type="submission" date="2025-08" db="UniProtKB">
        <authorList>
            <consortium name="RefSeq"/>
        </authorList>
    </citation>
    <scope>IDENTIFICATION</scope>
    <source>
        <tissue evidence="2">Leaf</tissue>
    </source>
</reference>
<dbReference type="Proteomes" id="UP000790787">
    <property type="component" value="Chromosome 20"/>
</dbReference>
<evidence type="ECO:0000313" key="2">
    <source>
        <dbReference type="RefSeq" id="XP_075096565.1"/>
    </source>
</evidence>
<keyword evidence="1" id="KW-1185">Reference proteome</keyword>